<comment type="caution">
    <text evidence="2">The sequence shown here is derived from an EMBL/GenBank/DDBJ whole genome shotgun (WGS) entry which is preliminary data.</text>
</comment>
<reference evidence="2" key="1">
    <citation type="submission" date="2020-12" db="EMBL/GenBank/DDBJ databases">
        <title>Pontibaca salina gen. nov., sp. nov., isolated from marine sediment.</title>
        <authorList>
            <person name="Bo J."/>
            <person name="Wang S."/>
            <person name="Song X."/>
            <person name="Du Z."/>
        </authorList>
    </citation>
    <scope>NUCLEOTIDE SEQUENCE</scope>
    <source>
        <strain evidence="2">S1109L</strain>
    </source>
</reference>
<accession>A0A934HHW2</accession>
<dbReference type="AlphaFoldDB" id="A0A934HHW2"/>
<dbReference type="PANTHER" id="PTHR43685">
    <property type="entry name" value="GLYCOSYLTRANSFERASE"/>
    <property type="match status" value="1"/>
</dbReference>
<evidence type="ECO:0000313" key="2">
    <source>
        <dbReference type="EMBL" id="MBI6628458.1"/>
    </source>
</evidence>
<keyword evidence="3" id="KW-1185">Reference proteome</keyword>
<dbReference type="InterPro" id="IPR001173">
    <property type="entry name" value="Glyco_trans_2-like"/>
</dbReference>
<evidence type="ECO:0000259" key="1">
    <source>
        <dbReference type="Pfam" id="PF00535"/>
    </source>
</evidence>
<dbReference type="CDD" id="cd06423">
    <property type="entry name" value="CESA_like"/>
    <property type="match status" value="1"/>
</dbReference>
<dbReference type="PANTHER" id="PTHR43685:SF3">
    <property type="entry name" value="SLR2126 PROTEIN"/>
    <property type="match status" value="1"/>
</dbReference>
<dbReference type="Proteomes" id="UP000613255">
    <property type="component" value="Unassembled WGS sequence"/>
</dbReference>
<evidence type="ECO:0000313" key="3">
    <source>
        <dbReference type="Proteomes" id="UP000613255"/>
    </source>
</evidence>
<dbReference type="RefSeq" id="WP_198684475.1">
    <property type="nucleotide sequence ID" value="NZ_JAEIJD010000001.1"/>
</dbReference>
<sequence length="409" mass="45542">MNRLPVSVVVVSRGRPDALRRCLTGLSRLQYDAFEIIVVADEMGRTMLRRLPLLRQVHLIAFDGANISQARNLGIAAAAGEIVAFIDDDAVPEPTWLHHLTAPFAETDVAATGGYVRGRNGISFQTRAQSVDGTGQTAPIHLRDTNPVVLAPTRDKAIKTEGTNMALRRSVLAAMGGFDPRYRFFLDETDVNMRLADLGVRTAIVPLAQVHHGFAASARRRSDRVPLDLFEIGASCSVFLAAHCVPEERAAALRRVQHEQRTRLIQHLVRGGLEPRDMRRLLASLKAGFEHGLQRHPAPLPLLPKPTRCFLRFPAVTTKPPVFLAGRPWQRPMLRRRARHMAADGVNVTLILLSPTALLHRVSWRGTYWEQSGGIFGKSERSQKLFSFWRFSKRVAAEIERVGSVRVLP</sequence>
<dbReference type="SUPFAM" id="SSF53448">
    <property type="entry name" value="Nucleotide-diphospho-sugar transferases"/>
    <property type="match status" value="1"/>
</dbReference>
<proteinExistence type="predicted"/>
<organism evidence="2 3">
    <name type="scientific">Pontibaca salina</name>
    <dbReference type="NCBI Taxonomy" id="2795731"/>
    <lineage>
        <taxon>Bacteria</taxon>
        <taxon>Pseudomonadati</taxon>
        <taxon>Pseudomonadota</taxon>
        <taxon>Alphaproteobacteria</taxon>
        <taxon>Rhodobacterales</taxon>
        <taxon>Roseobacteraceae</taxon>
        <taxon>Pontibaca</taxon>
    </lineage>
</organism>
<dbReference type="InterPro" id="IPR029044">
    <property type="entry name" value="Nucleotide-diphossugar_trans"/>
</dbReference>
<feature type="domain" description="Glycosyltransferase 2-like" evidence="1">
    <location>
        <begin position="7"/>
        <end position="152"/>
    </location>
</feature>
<name>A0A934HHW2_9RHOB</name>
<gene>
    <name evidence="2" type="ORF">JAO82_01075</name>
</gene>
<dbReference type="EMBL" id="JAEIJD010000001">
    <property type="protein sequence ID" value="MBI6628458.1"/>
    <property type="molecule type" value="Genomic_DNA"/>
</dbReference>
<dbReference type="Pfam" id="PF00535">
    <property type="entry name" value="Glycos_transf_2"/>
    <property type="match status" value="1"/>
</dbReference>
<dbReference type="Gene3D" id="3.90.550.10">
    <property type="entry name" value="Spore Coat Polysaccharide Biosynthesis Protein SpsA, Chain A"/>
    <property type="match status" value="1"/>
</dbReference>
<dbReference type="InterPro" id="IPR050834">
    <property type="entry name" value="Glycosyltransf_2"/>
</dbReference>
<protein>
    <submittedName>
        <fullName evidence="2">Glycosyltransferase family 2 protein</fullName>
    </submittedName>
</protein>